<dbReference type="AlphaFoldDB" id="A0A5J4NSL8"/>
<gene>
    <name evidence="9" type="ORF">DEA37_0013493</name>
</gene>
<evidence type="ECO:0000256" key="1">
    <source>
        <dbReference type="ARBA" id="ARBA00008273"/>
    </source>
</evidence>
<dbReference type="GO" id="GO:0044208">
    <property type="term" value="P:'de novo' AMP biosynthetic process"/>
    <property type="evidence" value="ECO:0007669"/>
    <property type="project" value="UniProtKB-UniPathway"/>
</dbReference>
<dbReference type="Gene3D" id="1.20.200.10">
    <property type="entry name" value="Fumarase/aspartase (Central domain)"/>
    <property type="match status" value="1"/>
</dbReference>
<dbReference type="UniPathway" id="UPA00075">
    <property type="reaction ID" value="UER00336"/>
</dbReference>
<dbReference type="Gene3D" id="1.10.40.30">
    <property type="entry name" value="Fumarase/aspartase (C-terminal domain)"/>
    <property type="match status" value="1"/>
</dbReference>
<evidence type="ECO:0000256" key="5">
    <source>
        <dbReference type="ARBA" id="ARBA00030717"/>
    </source>
</evidence>
<comment type="caution">
    <text evidence="9">The sequence shown here is derived from an EMBL/GenBank/DDBJ whole genome shotgun (WGS) entry which is preliminary data.</text>
</comment>
<comment type="pathway">
    <text evidence="6">Purine metabolism; AMP biosynthesis via de novo pathway; AMP from IMP: step 2/2.</text>
</comment>
<dbReference type="InterPro" id="IPR022761">
    <property type="entry name" value="Fumarate_lyase_N"/>
</dbReference>
<evidence type="ECO:0000313" key="9">
    <source>
        <dbReference type="EMBL" id="KAA3678068.1"/>
    </source>
</evidence>
<keyword evidence="7" id="KW-0812">Transmembrane</keyword>
<evidence type="ECO:0000256" key="4">
    <source>
        <dbReference type="ARBA" id="ARBA00023239"/>
    </source>
</evidence>
<dbReference type="InterPro" id="IPR024083">
    <property type="entry name" value="Fumarase/histidase_N"/>
</dbReference>
<dbReference type="Gene3D" id="1.10.275.10">
    <property type="entry name" value="Fumarase/aspartase (N-terminal domain)"/>
    <property type="match status" value="1"/>
</dbReference>
<evidence type="ECO:0000259" key="8">
    <source>
        <dbReference type="SMART" id="SM00998"/>
    </source>
</evidence>
<reference evidence="9 10" key="1">
    <citation type="journal article" date="2019" name="Gigascience">
        <title>Whole-genome sequence of the oriental lung fluke Paragonimus westermani.</title>
        <authorList>
            <person name="Oey H."/>
            <person name="Zakrzewski M."/>
            <person name="Narain K."/>
            <person name="Devi K.R."/>
            <person name="Agatsuma T."/>
            <person name="Nawaratna S."/>
            <person name="Gobert G.N."/>
            <person name="Jones M.K."/>
            <person name="Ragan M.A."/>
            <person name="McManus D.P."/>
            <person name="Krause L."/>
        </authorList>
    </citation>
    <scope>NUCLEOTIDE SEQUENCE [LARGE SCALE GENOMIC DNA]</scope>
    <source>
        <strain evidence="9 10">IND2009</strain>
    </source>
</reference>
<dbReference type="NCBIfam" id="TIGR00928">
    <property type="entry name" value="purB"/>
    <property type="match status" value="1"/>
</dbReference>
<comment type="similarity">
    <text evidence="1 6">Belongs to the lyase 1 family. Adenylosuccinate lyase subfamily.</text>
</comment>
<keyword evidence="10" id="KW-1185">Reference proteome</keyword>
<dbReference type="SMART" id="SM00998">
    <property type="entry name" value="ADSL_C"/>
    <property type="match status" value="1"/>
</dbReference>
<dbReference type="InterPro" id="IPR008948">
    <property type="entry name" value="L-Aspartase-like"/>
</dbReference>
<dbReference type="PANTHER" id="PTHR43172">
    <property type="entry name" value="ADENYLOSUCCINATE LYASE"/>
    <property type="match status" value="1"/>
</dbReference>
<dbReference type="InterPro" id="IPR020557">
    <property type="entry name" value="Fumarate_lyase_CS"/>
</dbReference>
<keyword evidence="7" id="KW-1133">Transmembrane helix</keyword>
<dbReference type="PANTHER" id="PTHR43172:SF1">
    <property type="entry name" value="ADENYLOSUCCINATE LYASE"/>
    <property type="match status" value="1"/>
</dbReference>
<name>A0A5J4NSL8_9TREM</name>
<proteinExistence type="inferred from homology"/>
<evidence type="ECO:0000313" key="10">
    <source>
        <dbReference type="Proteomes" id="UP000324629"/>
    </source>
</evidence>
<dbReference type="PROSITE" id="PS00163">
    <property type="entry name" value="FUMARATE_LYASES"/>
    <property type="match status" value="1"/>
</dbReference>
<dbReference type="UniPathway" id="UPA00074">
    <property type="reaction ID" value="UER00132"/>
</dbReference>
<dbReference type="GO" id="GO:0004018">
    <property type="term" value="F:N6-(1,2-dicarboxyethyl)AMP AMP-lyase (fumarate-forming) activity"/>
    <property type="evidence" value="ECO:0007669"/>
    <property type="project" value="InterPro"/>
</dbReference>
<comment type="pathway">
    <text evidence="6">Purine metabolism; IMP biosynthesis via de novo pathway; 5-amino-1-(5-phospho-D-ribosyl)imidazole-4-carboxamide from 5-amino-1-(5-phospho-D-ribosyl)imidazole-4-carboxylate: step 2/2.</text>
</comment>
<dbReference type="InterPro" id="IPR019468">
    <property type="entry name" value="AdenyloSucc_lyase_C"/>
</dbReference>
<protein>
    <recommendedName>
        <fullName evidence="3 6">Adenylosuccinate lyase</fullName>
        <shortName evidence="6">ASL</shortName>
        <ecNumber evidence="2 6">4.3.2.2</ecNumber>
    </recommendedName>
    <alternativeName>
        <fullName evidence="5 6">Adenylosuccinase</fullName>
    </alternativeName>
</protein>
<feature type="domain" description="Adenylosuccinate lyase C-terminal" evidence="8">
    <location>
        <begin position="435"/>
        <end position="520"/>
    </location>
</feature>
<dbReference type="GO" id="GO:0005829">
    <property type="term" value="C:cytosol"/>
    <property type="evidence" value="ECO:0007669"/>
    <property type="project" value="TreeGrafter"/>
</dbReference>
<feature type="transmembrane region" description="Helical" evidence="7">
    <location>
        <begin position="87"/>
        <end position="114"/>
    </location>
</feature>
<evidence type="ECO:0000256" key="2">
    <source>
        <dbReference type="ARBA" id="ARBA00012339"/>
    </source>
</evidence>
<dbReference type="EMBL" id="QNGE01001235">
    <property type="protein sequence ID" value="KAA3678068.1"/>
    <property type="molecule type" value="Genomic_DNA"/>
</dbReference>
<dbReference type="PRINTS" id="PR00145">
    <property type="entry name" value="ARGSUCLYASE"/>
</dbReference>
<dbReference type="PRINTS" id="PR00149">
    <property type="entry name" value="FUMRATELYASE"/>
</dbReference>
<evidence type="ECO:0000256" key="3">
    <source>
        <dbReference type="ARBA" id="ARBA00017058"/>
    </source>
</evidence>
<keyword evidence="4 6" id="KW-0456">Lyase</keyword>
<accession>A0A5J4NSL8</accession>
<dbReference type="SUPFAM" id="SSF48557">
    <property type="entry name" value="L-aspartase-like"/>
    <property type="match status" value="1"/>
</dbReference>
<keyword evidence="7" id="KW-0472">Membrane</keyword>
<dbReference type="Gene3D" id="1.10.275.60">
    <property type="match status" value="1"/>
</dbReference>
<evidence type="ECO:0000256" key="6">
    <source>
        <dbReference type="RuleBase" id="RU361172"/>
    </source>
</evidence>
<organism evidence="9 10">
    <name type="scientific">Paragonimus westermani</name>
    <dbReference type="NCBI Taxonomy" id="34504"/>
    <lineage>
        <taxon>Eukaryota</taxon>
        <taxon>Metazoa</taxon>
        <taxon>Spiralia</taxon>
        <taxon>Lophotrochozoa</taxon>
        <taxon>Platyhelminthes</taxon>
        <taxon>Trematoda</taxon>
        <taxon>Digenea</taxon>
        <taxon>Plagiorchiida</taxon>
        <taxon>Troglotremata</taxon>
        <taxon>Troglotrematidae</taxon>
        <taxon>Paragonimus</taxon>
    </lineage>
</organism>
<dbReference type="Pfam" id="PF10397">
    <property type="entry name" value="ADSL_C"/>
    <property type="match status" value="1"/>
</dbReference>
<dbReference type="InterPro" id="IPR004769">
    <property type="entry name" value="Pur_lyase"/>
</dbReference>
<dbReference type="GO" id="GO:0006189">
    <property type="term" value="P:'de novo' IMP biosynthetic process"/>
    <property type="evidence" value="ECO:0007669"/>
    <property type="project" value="UniProtKB-UniPathway"/>
</dbReference>
<keyword evidence="6" id="KW-0658">Purine biosynthesis</keyword>
<comment type="catalytic activity">
    <reaction evidence="6">
        <text>(2S)-2-[5-amino-1-(5-phospho-beta-D-ribosyl)imidazole-4-carboxamido]succinate = 5-amino-1-(5-phospho-beta-D-ribosyl)imidazole-4-carboxamide + fumarate</text>
        <dbReference type="Rhea" id="RHEA:23920"/>
        <dbReference type="ChEBI" id="CHEBI:29806"/>
        <dbReference type="ChEBI" id="CHEBI:58443"/>
        <dbReference type="ChEBI" id="CHEBI:58475"/>
        <dbReference type="EC" id="4.3.2.2"/>
    </reaction>
</comment>
<dbReference type="InterPro" id="IPR000362">
    <property type="entry name" value="Fumarate_lyase_fam"/>
</dbReference>
<evidence type="ECO:0000256" key="7">
    <source>
        <dbReference type="SAM" id="Phobius"/>
    </source>
</evidence>
<dbReference type="Proteomes" id="UP000324629">
    <property type="component" value="Unassembled WGS sequence"/>
</dbReference>
<comment type="catalytic activity">
    <reaction evidence="6">
        <text>N(6)-(1,2-dicarboxyethyl)-AMP = fumarate + AMP</text>
        <dbReference type="Rhea" id="RHEA:16853"/>
        <dbReference type="ChEBI" id="CHEBI:29806"/>
        <dbReference type="ChEBI" id="CHEBI:57567"/>
        <dbReference type="ChEBI" id="CHEBI:456215"/>
        <dbReference type="EC" id="4.3.2.2"/>
    </reaction>
</comment>
<sequence>MDRDGDAEFMSHDTYRNPLITRYASNEMIKNFSERRKFVLWRQLWIWLAEAQQELGCDVSGKCALTYIDVRNFLIQFVTLLRGPIDLYSLVIVVLTIIYIKMILDIVVTLFSTLTDEQIEEMRLHRDEIDFQTAAAEEKARRHDVMAHVYTFAVICPKASPIIHLGATSCYVGDNADLIVFRDALGLLSIKLARCIDRLAKQAFFHKNLVCLGRTHLQPAQPTTMGRRICMWIQELLMDLENFERLRHHTIRFRGAKGAVGTQASFLDLFDGDHGKVLKLDQLLAAKAGFQRVWPVTGQTYPRKVDTEIVNALSSLGASIHKICTDLRLLASFKEVEEPFETTQIGSSAMPYKRNPIRSERACALARYLMHASSSCTTTGAVQWLERSLDDSAIRRIVLPEACLAADACLTLLQNVAEGLTVYPKVIEANLRAELPFLVVEQILVFMVTHAGANRQDCHERIRQHSQAAAAEVKLKGKPNDLVERLKADTYFSPIHPLLDELLDPSKYIGRAVEQVDEFIESEVDSEIRRFQGHLETSSSVDL</sequence>
<dbReference type="EC" id="4.3.2.2" evidence="2 6"/>
<dbReference type="CDD" id="cd03302">
    <property type="entry name" value="Adenylsuccinate_lyase_2"/>
    <property type="match status" value="1"/>
</dbReference>
<dbReference type="Pfam" id="PF00206">
    <property type="entry name" value="Lyase_1"/>
    <property type="match status" value="1"/>
</dbReference>
<dbReference type="GO" id="GO:0070626">
    <property type="term" value="F:(S)-2-(5-amino-1-(5-phospho-D-ribosyl)imidazole-4-carboxamido) succinate lyase (fumarate-forming) activity"/>
    <property type="evidence" value="ECO:0007669"/>
    <property type="project" value="TreeGrafter"/>
</dbReference>